<sequence length="77" mass="8813">MKALETKEYLILADVKTTVSLKIKANNKQEAEMIAQSQLNDLSVANVKLELQYLNNEIVKPNVEDFYIEVSSIEERL</sequence>
<evidence type="ECO:0000313" key="2">
    <source>
        <dbReference type="Proteomes" id="UP001058458"/>
    </source>
</evidence>
<reference evidence="1" key="1">
    <citation type="submission" date="2020-10" db="EMBL/GenBank/DDBJ databases">
        <authorList>
            <person name="Delgado J.A."/>
            <person name="Gonzalez J.M."/>
        </authorList>
    </citation>
    <scope>NUCLEOTIDE SEQUENCE</scope>
    <source>
        <strain evidence="1">23.6</strain>
    </source>
</reference>
<protein>
    <submittedName>
        <fullName evidence="1">Uncharacterized protein</fullName>
    </submittedName>
</protein>
<proteinExistence type="predicted"/>
<dbReference type="AlphaFoldDB" id="A0AB38R0A9"/>
<dbReference type="RefSeq" id="WP_155267359.1">
    <property type="nucleotide sequence ID" value="NZ_CP012712.1"/>
</dbReference>
<dbReference type="GeneID" id="56927510"/>
<dbReference type="EMBL" id="CP063414">
    <property type="protein sequence ID" value="UOE75831.1"/>
    <property type="molecule type" value="Genomic_DNA"/>
</dbReference>
<gene>
    <name evidence="1" type="ORF">IMI45_16205</name>
</gene>
<evidence type="ECO:0000313" key="1">
    <source>
        <dbReference type="EMBL" id="UOE75831.1"/>
    </source>
</evidence>
<accession>A0AB38R0A9</accession>
<name>A0AB38R0A9_PARTM</name>
<organism evidence="1 2">
    <name type="scientific">Parageobacillus thermoglucosidasius</name>
    <name type="common">Geobacillus thermoglucosidasius</name>
    <dbReference type="NCBI Taxonomy" id="1426"/>
    <lineage>
        <taxon>Bacteria</taxon>
        <taxon>Bacillati</taxon>
        <taxon>Bacillota</taxon>
        <taxon>Bacilli</taxon>
        <taxon>Bacillales</taxon>
        <taxon>Anoxybacillaceae</taxon>
        <taxon>Parageobacillus</taxon>
    </lineage>
</organism>
<dbReference type="Proteomes" id="UP001058458">
    <property type="component" value="Chromosome"/>
</dbReference>